<dbReference type="Proteomes" id="UP001519460">
    <property type="component" value="Unassembled WGS sequence"/>
</dbReference>
<accession>A0ABD0JXU8</accession>
<name>A0ABD0JXU8_9CAEN</name>
<dbReference type="AlphaFoldDB" id="A0ABD0JXU8"/>
<dbReference type="Gene3D" id="3.40.50.300">
    <property type="entry name" value="P-loop containing nucleotide triphosphate hydrolases"/>
    <property type="match status" value="1"/>
</dbReference>
<dbReference type="InterPro" id="IPR027417">
    <property type="entry name" value="P-loop_NTPase"/>
</dbReference>
<dbReference type="InterPro" id="IPR026983">
    <property type="entry name" value="DHC"/>
</dbReference>
<dbReference type="EMBL" id="JACVVK020000299">
    <property type="protein sequence ID" value="KAK7479589.1"/>
    <property type="molecule type" value="Genomic_DNA"/>
</dbReference>
<protein>
    <submittedName>
        <fullName evidence="1">Uncharacterized protein</fullName>
    </submittedName>
</protein>
<organism evidence="1 2">
    <name type="scientific">Batillaria attramentaria</name>
    <dbReference type="NCBI Taxonomy" id="370345"/>
    <lineage>
        <taxon>Eukaryota</taxon>
        <taxon>Metazoa</taxon>
        <taxon>Spiralia</taxon>
        <taxon>Lophotrochozoa</taxon>
        <taxon>Mollusca</taxon>
        <taxon>Gastropoda</taxon>
        <taxon>Caenogastropoda</taxon>
        <taxon>Sorbeoconcha</taxon>
        <taxon>Cerithioidea</taxon>
        <taxon>Batillariidae</taxon>
        <taxon>Batillaria</taxon>
    </lineage>
</organism>
<proteinExistence type="predicted"/>
<gene>
    <name evidence="1" type="ORF">BaRGS_00029138</name>
</gene>
<evidence type="ECO:0000313" key="1">
    <source>
        <dbReference type="EMBL" id="KAK7479589.1"/>
    </source>
</evidence>
<dbReference type="PANTHER" id="PTHR46961:SF21">
    <property type="entry name" value="LOW QUALITY PROTEIN: DYNEIN BETA CHAIN, FLAGELLAR OUTER ARM-LIKE"/>
    <property type="match status" value="1"/>
</dbReference>
<evidence type="ECO:0000313" key="2">
    <source>
        <dbReference type="Proteomes" id="UP001519460"/>
    </source>
</evidence>
<sequence length="345" mass="38595">MEQDSGIVTAGMIDTRSSANVTEEDARTDLYRPAKSLKDVTDLLEKGVEEYNKIHPRIKLALYKSVVEQVCRLSRTIASPHEGANTVLVAEGCPGRVSVLVKLAAHLCGFTGEKLALLIHEEELVTDDLLVYLTDFIVSCSITPLFTHEEQTTIITPSEPRTVRNNCRVCLVISSTDSKFPASVSPVSLLHQERQLLSGSNTGPRHSLLITLSTTSKLVLRQQDGERKVAGAEIENTHMAVTKTLEQIRYENEMAIKLKKQLEQRDGRPGGTQSCKLEDFLQLVPVKILSQIGQDTAITEQQIRVVKNQLEKIERLKKLLPEYQVAHERGGVQRRSPSWPTQRKW</sequence>
<reference evidence="1 2" key="1">
    <citation type="journal article" date="2023" name="Sci. Data">
        <title>Genome assembly of the Korean intertidal mud-creeper Batillaria attramentaria.</title>
        <authorList>
            <person name="Patra A.K."/>
            <person name="Ho P.T."/>
            <person name="Jun S."/>
            <person name="Lee S.J."/>
            <person name="Kim Y."/>
            <person name="Won Y.J."/>
        </authorList>
    </citation>
    <scope>NUCLEOTIDE SEQUENCE [LARGE SCALE GENOMIC DNA]</scope>
    <source>
        <strain evidence="1">Wonlab-2016</strain>
    </source>
</reference>
<dbReference type="PANTHER" id="PTHR46961">
    <property type="entry name" value="DYNEIN HEAVY CHAIN 1, AXONEMAL-LIKE PROTEIN"/>
    <property type="match status" value="1"/>
</dbReference>
<keyword evidence="2" id="KW-1185">Reference proteome</keyword>
<comment type="caution">
    <text evidence="1">The sequence shown here is derived from an EMBL/GenBank/DDBJ whole genome shotgun (WGS) entry which is preliminary data.</text>
</comment>